<dbReference type="CDD" id="cd01425">
    <property type="entry name" value="RPS2"/>
    <property type="match status" value="1"/>
</dbReference>
<dbReference type="HAMAP" id="MF_03015">
    <property type="entry name" value="Ribosomal_S2_euk"/>
    <property type="match status" value="1"/>
</dbReference>
<dbReference type="Pfam" id="PF00318">
    <property type="entry name" value="Ribosomal_S2"/>
    <property type="match status" value="2"/>
</dbReference>
<dbReference type="GO" id="GO:0000028">
    <property type="term" value="P:ribosomal small subunit assembly"/>
    <property type="evidence" value="ECO:0007669"/>
    <property type="project" value="UniProtKB-UniRule"/>
</dbReference>
<evidence type="ECO:0000256" key="6">
    <source>
        <dbReference type="HAMAP-Rule" id="MF_03015"/>
    </source>
</evidence>
<evidence type="ECO:0000313" key="10">
    <source>
        <dbReference type="Proteomes" id="UP001603857"/>
    </source>
</evidence>
<dbReference type="PANTHER" id="PTHR11489">
    <property type="entry name" value="40S RIBOSOMAL PROTEIN SA"/>
    <property type="match status" value="1"/>
</dbReference>
<evidence type="ECO:0000256" key="3">
    <source>
        <dbReference type="ARBA" id="ARBA00022490"/>
    </source>
</evidence>
<evidence type="ECO:0000256" key="5">
    <source>
        <dbReference type="ARBA" id="ARBA00023274"/>
    </source>
</evidence>
<dbReference type="InterPro" id="IPR005707">
    <property type="entry name" value="Ribosomal_uS2_euk/arc"/>
</dbReference>
<dbReference type="GO" id="GO:0003735">
    <property type="term" value="F:structural constituent of ribosome"/>
    <property type="evidence" value="ECO:0007669"/>
    <property type="project" value="UniProtKB-UniRule"/>
</dbReference>
<proteinExistence type="inferred from homology"/>
<sequence length="306" mass="33442">MATTNAAAAPPRQLSQKEADIQMMLAADVHLGTKNCDFQMERYIFKRRNDGIYIINLGKTWEKLQLAARVIVAIENPQDIIVQSARPYGQRAVLKFAQYTGAHAIAGRHTPGTFTNQLQTSFSEPRLLILTDPRTDHQPIKEAALGNIPTIAFCDTDSPMRYVDIGIPANNKGKHSIGCLFWLLARMVLQMRGTIRPGLKWDVMVDLFFYREPEEAKQQEEEEAAAGDYAITDFNAGATDGQWPGAIDQSWSDAVPAAPIPAVPGVNWGAPAEAPVVAAAGDWGETVPPPQIPPAGIESVQPTGWD</sequence>
<comment type="function">
    <text evidence="6">Required for the assembly and/or stability of the 40S ribosomal subunit. Required for the processing of the 20S rRNA-precursor to mature 18S rRNA in a late step of the maturation of 40S ribosomal subunits.</text>
</comment>
<evidence type="ECO:0000256" key="7">
    <source>
        <dbReference type="RuleBase" id="RU003631"/>
    </source>
</evidence>
<dbReference type="InterPro" id="IPR018130">
    <property type="entry name" value="Ribosomal_uS2_CS"/>
</dbReference>
<gene>
    <name evidence="9" type="ORF">Fmac_010816</name>
</gene>
<reference evidence="9 10" key="1">
    <citation type="submission" date="2024-08" db="EMBL/GenBank/DDBJ databases">
        <title>Insights into the chromosomal genome structure of Flemingia macrophylla.</title>
        <authorList>
            <person name="Ding Y."/>
            <person name="Zhao Y."/>
            <person name="Bi W."/>
            <person name="Wu M."/>
            <person name="Zhao G."/>
            <person name="Gong Y."/>
            <person name="Li W."/>
            <person name="Zhang P."/>
        </authorList>
    </citation>
    <scope>NUCLEOTIDE SEQUENCE [LARGE SCALE GENOMIC DNA]</scope>
    <source>
        <strain evidence="9">DYQJB</strain>
        <tissue evidence="9">Leaf</tissue>
    </source>
</reference>
<dbReference type="InterPro" id="IPR001865">
    <property type="entry name" value="Ribosomal_uS2"/>
</dbReference>
<keyword evidence="3 6" id="KW-0963">Cytoplasm</keyword>
<keyword evidence="10" id="KW-1185">Reference proteome</keyword>
<comment type="subcellular location">
    <subcellularLocation>
        <location evidence="1 6">Cytoplasm</location>
    </subcellularLocation>
</comment>
<dbReference type="EMBL" id="JBGMDY010000004">
    <property type="protein sequence ID" value="KAL2336370.1"/>
    <property type="molecule type" value="Genomic_DNA"/>
</dbReference>
<comment type="subunit">
    <text evidence="6">Component of the small ribosomal subunit. Mature ribosomes consist of a small (40S) and a large (60S) subunit. The 40S subunit contains about 33 different proteins and 1 molecule of RNA (18S). The 60S subunit contains about 49 different proteins and 3 molecules of RNA (25S, 5.8S and 5S). Interacts with ribosomal protein S21.</text>
</comment>
<protein>
    <recommendedName>
        <fullName evidence="6">Small ribosomal subunit protein uS2</fullName>
    </recommendedName>
</protein>
<dbReference type="InterPro" id="IPR023591">
    <property type="entry name" value="Ribosomal_uS2_flav_dom_sf"/>
</dbReference>
<evidence type="ECO:0000256" key="8">
    <source>
        <dbReference type="SAM" id="MobiDB-lite"/>
    </source>
</evidence>
<dbReference type="GO" id="GO:0006412">
    <property type="term" value="P:translation"/>
    <property type="evidence" value="ECO:0007669"/>
    <property type="project" value="UniProtKB-UniRule"/>
</dbReference>
<name>A0ABD1MKP1_9FABA</name>
<dbReference type="PROSITE" id="PS00963">
    <property type="entry name" value="RIBOSOMAL_S2_2"/>
    <property type="match status" value="1"/>
</dbReference>
<dbReference type="SUPFAM" id="SSF52313">
    <property type="entry name" value="Ribosomal protein S2"/>
    <property type="match status" value="1"/>
</dbReference>
<organism evidence="9 10">
    <name type="scientific">Flemingia macrophylla</name>
    <dbReference type="NCBI Taxonomy" id="520843"/>
    <lineage>
        <taxon>Eukaryota</taxon>
        <taxon>Viridiplantae</taxon>
        <taxon>Streptophyta</taxon>
        <taxon>Embryophyta</taxon>
        <taxon>Tracheophyta</taxon>
        <taxon>Spermatophyta</taxon>
        <taxon>Magnoliopsida</taxon>
        <taxon>eudicotyledons</taxon>
        <taxon>Gunneridae</taxon>
        <taxon>Pentapetalae</taxon>
        <taxon>rosids</taxon>
        <taxon>fabids</taxon>
        <taxon>Fabales</taxon>
        <taxon>Fabaceae</taxon>
        <taxon>Papilionoideae</taxon>
        <taxon>50 kb inversion clade</taxon>
        <taxon>NPAAA clade</taxon>
        <taxon>indigoferoid/millettioid clade</taxon>
        <taxon>Phaseoleae</taxon>
        <taxon>Flemingia</taxon>
    </lineage>
</organism>
<dbReference type="PRINTS" id="PR00395">
    <property type="entry name" value="RIBOSOMALS2"/>
</dbReference>
<evidence type="ECO:0000256" key="1">
    <source>
        <dbReference type="ARBA" id="ARBA00004496"/>
    </source>
</evidence>
<feature type="region of interest" description="Disordered" evidence="8">
    <location>
        <begin position="277"/>
        <end position="306"/>
    </location>
</feature>
<dbReference type="Proteomes" id="UP001603857">
    <property type="component" value="Unassembled WGS sequence"/>
</dbReference>
<evidence type="ECO:0000256" key="4">
    <source>
        <dbReference type="ARBA" id="ARBA00022980"/>
    </source>
</evidence>
<dbReference type="NCBIfam" id="TIGR01012">
    <property type="entry name" value="uS2_euk_arch"/>
    <property type="match status" value="1"/>
</dbReference>
<keyword evidence="5 6" id="KW-0687">Ribonucleoprotein</keyword>
<dbReference type="InterPro" id="IPR027498">
    <property type="entry name" value="Ribosomal_uS2_euk"/>
</dbReference>
<dbReference type="AlphaFoldDB" id="A0ABD1MKP1"/>
<dbReference type="Gene3D" id="3.40.50.10490">
    <property type="entry name" value="Glucose-6-phosphate isomerase like protein, domain 1"/>
    <property type="match status" value="1"/>
</dbReference>
<comment type="caution">
    <text evidence="9">The sequence shown here is derived from an EMBL/GenBank/DDBJ whole genome shotgun (WGS) entry which is preliminary data.</text>
</comment>
<keyword evidence="4 6" id="KW-0689">Ribosomal protein</keyword>
<dbReference type="GO" id="GO:0022627">
    <property type="term" value="C:cytosolic small ribosomal subunit"/>
    <property type="evidence" value="ECO:0007669"/>
    <property type="project" value="UniProtKB-UniRule"/>
</dbReference>
<evidence type="ECO:0000256" key="2">
    <source>
        <dbReference type="ARBA" id="ARBA00006242"/>
    </source>
</evidence>
<evidence type="ECO:0000313" key="9">
    <source>
        <dbReference type="EMBL" id="KAL2336370.1"/>
    </source>
</evidence>
<dbReference type="FunFam" id="3.40.50.10490:FF:000017">
    <property type="entry name" value="40S ribosomal protein SA"/>
    <property type="match status" value="1"/>
</dbReference>
<accession>A0ABD1MKP1</accession>
<comment type="similarity">
    <text evidence="2 6 7">Belongs to the universal ribosomal protein uS2 family.</text>
</comment>